<dbReference type="OrthoDB" id="6500128at2759"/>
<dbReference type="SMART" id="SM00382">
    <property type="entry name" value="AAA"/>
    <property type="match status" value="1"/>
</dbReference>
<dbReference type="InterPro" id="IPR011527">
    <property type="entry name" value="ABC1_TM_dom"/>
</dbReference>
<evidence type="ECO:0000256" key="5">
    <source>
        <dbReference type="ARBA" id="ARBA00022741"/>
    </source>
</evidence>
<name>A0A0R3UR62_MESCO</name>
<dbReference type="FunFam" id="3.40.50.300:FF:002586">
    <property type="entry name" value="Putative abc transporter c family member"/>
    <property type="match status" value="1"/>
</dbReference>
<keyword evidence="8 9" id="KW-0472">Membrane</keyword>
<feature type="transmembrane region" description="Helical" evidence="9">
    <location>
        <begin position="396"/>
        <end position="423"/>
    </location>
</feature>
<evidence type="ECO:0000256" key="3">
    <source>
        <dbReference type="ARBA" id="ARBA00022692"/>
    </source>
</evidence>
<dbReference type="EMBL" id="UXSR01006231">
    <property type="protein sequence ID" value="VDD84365.1"/>
    <property type="molecule type" value="Genomic_DNA"/>
</dbReference>
<proteinExistence type="predicted"/>
<dbReference type="SUPFAM" id="SSF90123">
    <property type="entry name" value="ABC transporter transmembrane region"/>
    <property type="match status" value="1"/>
</dbReference>
<evidence type="ECO:0000313" key="11">
    <source>
        <dbReference type="EMBL" id="VDD84365.1"/>
    </source>
</evidence>
<evidence type="ECO:0000256" key="6">
    <source>
        <dbReference type="ARBA" id="ARBA00022840"/>
    </source>
</evidence>
<gene>
    <name evidence="11" type="ORF">MCOS_LOCUS10368</name>
</gene>
<keyword evidence="7 9" id="KW-1133">Transmembrane helix</keyword>
<feature type="domain" description="ABC transmembrane type-1" evidence="10">
    <location>
        <begin position="251"/>
        <end position="408"/>
    </location>
</feature>
<dbReference type="Pfam" id="PF00664">
    <property type="entry name" value="ABC_membrane"/>
    <property type="match status" value="1"/>
</dbReference>
<accession>A0A0R3UR62</accession>
<evidence type="ECO:0000256" key="4">
    <source>
        <dbReference type="ARBA" id="ARBA00022737"/>
    </source>
</evidence>
<dbReference type="GO" id="GO:0005524">
    <property type="term" value="F:ATP binding"/>
    <property type="evidence" value="ECO:0007669"/>
    <property type="project" value="UniProtKB-KW"/>
</dbReference>
<sequence>MYPLDTSQILARACYADADVYLLDDPLAAVDAHVANHLLTQVIGRRGLLAGKTRIIATHHPGAIAESDQVALLVVGRLVEYGMYSKLMAKKNSQLNMFLRNEELCKQLVTEKMNREQVLSRSLKRSFSSFRSSTPSDSFQTQHAAMLGDFAESFSYEDQVWQPEHEQDNAVSVCSKSKSSKFDNVRLGSVSVKEAKGIDGKADVPYNWVKVGQNQPESTPKKTLEETSATGRVKFKVFWIYIRSIGIGVFVGSVSFLLMSQIAWLGSNIWLAEWSGDSARNKNLTDSANATGTMDSQSYRDEVARMNSLRDLRLGIYGLIGLAQVIFDLTGSIMLAIGSVHAVKLLHRGLMDCILHVPISFFDSTPQGRIMNRFSSDFAIADNQLMQSMRYMTTTFFVCMITWLSMILETVGNLLTLSVSIAFVEMRDVLAAGFAGLVISFARNVTQGLSWFVRVSTEFETNIVSVERIKEYSELPTEAPWEVDEKKPLPQWPEGSLEFVNYSTRYREDLDLVLKSISFKINPGEKIGIVGRTGSGKSSLVLALFRIIEAAEGAILIDGINIAEIGLHDLRGRLTLIPQASPPSISSTYCLIDKSFRLSNQDPVLFSGTLRFNLDPFNTYSDETVWEALTLANLRSFVENMSGGEGLDMVVSEGGGNLRWVCMHSFDLALCHLPSTTHSLGPFRACLEYTRLFA</sequence>
<dbReference type="InterPro" id="IPR003439">
    <property type="entry name" value="ABC_transporter-like_ATP-bd"/>
</dbReference>
<keyword evidence="6" id="KW-0067">ATP-binding</keyword>
<evidence type="ECO:0000256" key="7">
    <source>
        <dbReference type="ARBA" id="ARBA00022989"/>
    </source>
</evidence>
<dbReference type="Pfam" id="PF00005">
    <property type="entry name" value="ABC_tran"/>
    <property type="match status" value="1"/>
</dbReference>
<keyword evidence="3 9" id="KW-0812">Transmembrane</keyword>
<dbReference type="PANTHER" id="PTHR24223">
    <property type="entry name" value="ATP-BINDING CASSETTE SUB-FAMILY C"/>
    <property type="match status" value="1"/>
</dbReference>
<dbReference type="GO" id="GO:0140359">
    <property type="term" value="F:ABC-type transporter activity"/>
    <property type="evidence" value="ECO:0007669"/>
    <property type="project" value="InterPro"/>
</dbReference>
<dbReference type="InterPro" id="IPR003593">
    <property type="entry name" value="AAA+_ATPase"/>
</dbReference>
<dbReference type="InterPro" id="IPR036640">
    <property type="entry name" value="ABC1_TM_sf"/>
</dbReference>
<keyword evidence="2" id="KW-0813">Transport</keyword>
<dbReference type="InterPro" id="IPR027417">
    <property type="entry name" value="P-loop_NTPase"/>
</dbReference>
<dbReference type="STRING" id="53468.A0A0R3UR62"/>
<evidence type="ECO:0000259" key="10">
    <source>
        <dbReference type="PROSITE" id="PS50929"/>
    </source>
</evidence>
<dbReference type="PROSITE" id="PS50929">
    <property type="entry name" value="ABC_TM1F"/>
    <property type="match status" value="1"/>
</dbReference>
<dbReference type="Gene3D" id="1.20.1560.10">
    <property type="entry name" value="ABC transporter type 1, transmembrane domain"/>
    <property type="match status" value="2"/>
</dbReference>
<evidence type="ECO:0000256" key="8">
    <source>
        <dbReference type="ARBA" id="ARBA00023136"/>
    </source>
</evidence>
<protein>
    <recommendedName>
        <fullName evidence="10">ABC transmembrane type-1 domain-containing protein</fullName>
    </recommendedName>
</protein>
<feature type="transmembrane region" description="Helical" evidence="9">
    <location>
        <begin position="314"/>
        <end position="338"/>
    </location>
</feature>
<evidence type="ECO:0000256" key="9">
    <source>
        <dbReference type="SAM" id="Phobius"/>
    </source>
</evidence>
<keyword evidence="5" id="KW-0547">Nucleotide-binding</keyword>
<dbReference type="AlphaFoldDB" id="A0A0R3UR62"/>
<dbReference type="InterPro" id="IPR050173">
    <property type="entry name" value="ABC_transporter_C-like"/>
</dbReference>
<reference evidence="11 12" key="1">
    <citation type="submission" date="2018-10" db="EMBL/GenBank/DDBJ databases">
        <authorList>
            <consortium name="Pathogen Informatics"/>
        </authorList>
    </citation>
    <scope>NUCLEOTIDE SEQUENCE [LARGE SCALE GENOMIC DNA]</scope>
</reference>
<evidence type="ECO:0000256" key="2">
    <source>
        <dbReference type="ARBA" id="ARBA00022448"/>
    </source>
</evidence>
<dbReference type="PANTHER" id="PTHR24223:SF443">
    <property type="entry name" value="MULTIDRUG-RESISTANCE LIKE PROTEIN 1, ISOFORM I"/>
    <property type="match status" value="1"/>
</dbReference>
<evidence type="ECO:0000313" key="12">
    <source>
        <dbReference type="Proteomes" id="UP000267029"/>
    </source>
</evidence>
<dbReference type="GO" id="GO:0005774">
    <property type="term" value="C:vacuolar membrane"/>
    <property type="evidence" value="ECO:0007669"/>
    <property type="project" value="UniProtKB-SubCell"/>
</dbReference>
<organism evidence="11 12">
    <name type="scientific">Mesocestoides corti</name>
    <name type="common">Flatworm</name>
    <dbReference type="NCBI Taxonomy" id="53468"/>
    <lineage>
        <taxon>Eukaryota</taxon>
        <taxon>Metazoa</taxon>
        <taxon>Spiralia</taxon>
        <taxon>Lophotrochozoa</taxon>
        <taxon>Platyhelminthes</taxon>
        <taxon>Cestoda</taxon>
        <taxon>Eucestoda</taxon>
        <taxon>Cyclophyllidea</taxon>
        <taxon>Mesocestoididae</taxon>
        <taxon>Mesocestoides</taxon>
    </lineage>
</organism>
<keyword evidence="12" id="KW-1185">Reference proteome</keyword>
<evidence type="ECO:0000256" key="1">
    <source>
        <dbReference type="ARBA" id="ARBA00004128"/>
    </source>
</evidence>
<comment type="subcellular location">
    <subcellularLocation>
        <location evidence="1">Vacuole membrane</location>
        <topology evidence="1">Multi-pass membrane protein</topology>
    </subcellularLocation>
</comment>
<keyword evidence="4" id="KW-0677">Repeat</keyword>
<feature type="transmembrane region" description="Helical" evidence="9">
    <location>
        <begin position="240"/>
        <end position="264"/>
    </location>
</feature>
<dbReference type="Gene3D" id="3.40.50.300">
    <property type="entry name" value="P-loop containing nucleotide triphosphate hydrolases"/>
    <property type="match status" value="2"/>
</dbReference>
<dbReference type="GO" id="GO:0016887">
    <property type="term" value="F:ATP hydrolysis activity"/>
    <property type="evidence" value="ECO:0007669"/>
    <property type="project" value="InterPro"/>
</dbReference>
<dbReference type="SUPFAM" id="SSF52540">
    <property type="entry name" value="P-loop containing nucleoside triphosphate hydrolases"/>
    <property type="match status" value="2"/>
</dbReference>
<dbReference type="Proteomes" id="UP000267029">
    <property type="component" value="Unassembled WGS sequence"/>
</dbReference>